<evidence type="ECO:0000256" key="2">
    <source>
        <dbReference type="SAM" id="Phobius"/>
    </source>
</evidence>
<gene>
    <name evidence="3" type="ORF">DM558_14620</name>
</gene>
<name>A0A3Q9JP41_9GAMM</name>
<dbReference type="Proteomes" id="UP000273143">
    <property type="component" value="Chromosome"/>
</dbReference>
<sequence length="254" mass="29025">MRNDLKDEPISVPSLTIDDVEGVSTNGDFELRNRKKSRFSNGFILSMLLFLFIVYSVGMSILFWVFKQSTDEVRNQLNQTTSSTTQVTEANLVRWQALAKQIADQQATTKTSLEGIRDQNKQLIGLLNKLQTEQKTTAKQQSEQNDRLVKLERQLQSFTQYDEQIKRLTTELDKLKQSQTTIITIASDVKALQDKKLPQAVQSVQDDLLLLRSQLDASANNDSKQQLAKLEKQIQSLQSQVDTLRQQLSNRSLY</sequence>
<keyword evidence="2" id="KW-0472">Membrane</keyword>
<keyword evidence="2" id="KW-1133">Transmembrane helix</keyword>
<keyword evidence="2" id="KW-0812">Transmembrane</keyword>
<keyword evidence="1" id="KW-0175">Coiled coil</keyword>
<dbReference type="EMBL" id="CP029822">
    <property type="protein sequence ID" value="AZS51923.1"/>
    <property type="molecule type" value="Genomic_DNA"/>
</dbReference>
<proteinExistence type="predicted"/>
<feature type="coiled-coil region" evidence="1">
    <location>
        <begin position="113"/>
        <end position="178"/>
    </location>
</feature>
<reference evidence="4" key="1">
    <citation type="submission" date="2018-06" db="EMBL/GenBank/DDBJ databases">
        <title>Complete genome of Pseudomonas insecticola strain QZS01.</title>
        <authorList>
            <person name="Wang J."/>
            <person name="Su Q."/>
        </authorList>
    </citation>
    <scope>NUCLEOTIDE SEQUENCE [LARGE SCALE GENOMIC DNA]</scope>
    <source>
        <strain evidence="4">QZS01</strain>
    </source>
</reference>
<accession>A0A3Q9JP41</accession>
<dbReference type="AlphaFoldDB" id="A0A3Q9JP41"/>
<organism evidence="3 4">
    <name type="scientific">Entomomonas moraniae</name>
    <dbReference type="NCBI Taxonomy" id="2213226"/>
    <lineage>
        <taxon>Bacteria</taxon>
        <taxon>Pseudomonadati</taxon>
        <taxon>Pseudomonadota</taxon>
        <taxon>Gammaproteobacteria</taxon>
        <taxon>Pseudomonadales</taxon>
        <taxon>Pseudomonadaceae</taxon>
        <taxon>Entomomonas</taxon>
    </lineage>
</organism>
<dbReference type="KEGG" id="emo:DM558_14620"/>
<evidence type="ECO:0000313" key="4">
    <source>
        <dbReference type="Proteomes" id="UP000273143"/>
    </source>
</evidence>
<feature type="transmembrane region" description="Helical" evidence="2">
    <location>
        <begin position="42"/>
        <end position="66"/>
    </location>
</feature>
<dbReference type="RefSeq" id="WP_127164594.1">
    <property type="nucleotide sequence ID" value="NZ_CP029822.1"/>
</dbReference>
<evidence type="ECO:0008006" key="5">
    <source>
        <dbReference type="Google" id="ProtNLM"/>
    </source>
</evidence>
<evidence type="ECO:0000256" key="1">
    <source>
        <dbReference type="SAM" id="Coils"/>
    </source>
</evidence>
<protein>
    <recommendedName>
        <fullName evidence="5">ATPase</fullName>
    </recommendedName>
</protein>
<keyword evidence="4" id="KW-1185">Reference proteome</keyword>
<feature type="coiled-coil region" evidence="1">
    <location>
        <begin position="220"/>
        <end position="247"/>
    </location>
</feature>
<evidence type="ECO:0000313" key="3">
    <source>
        <dbReference type="EMBL" id="AZS51923.1"/>
    </source>
</evidence>